<evidence type="ECO:0000259" key="5">
    <source>
        <dbReference type="PROSITE" id="PS50977"/>
    </source>
</evidence>
<dbReference type="InterPro" id="IPR041347">
    <property type="entry name" value="MftR_C"/>
</dbReference>
<dbReference type="Gene3D" id="1.10.10.60">
    <property type="entry name" value="Homeodomain-like"/>
    <property type="match status" value="1"/>
</dbReference>
<dbReference type="Gene3D" id="1.10.357.10">
    <property type="entry name" value="Tetracycline Repressor, domain 2"/>
    <property type="match status" value="1"/>
</dbReference>
<feature type="DNA-binding region" description="H-T-H motif" evidence="4">
    <location>
        <begin position="35"/>
        <end position="54"/>
    </location>
</feature>
<evidence type="ECO:0000256" key="3">
    <source>
        <dbReference type="ARBA" id="ARBA00023163"/>
    </source>
</evidence>
<evidence type="ECO:0000256" key="1">
    <source>
        <dbReference type="ARBA" id="ARBA00023015"/>
    </source>
</evidence>
<sequence>MTNISSVSSRAEQTRIRLLTAALRLFGERGYDAVGTAEIAAEAGVTEMTLFRHFPSKASLLVDDPYDPAIAVAIREQPRSVDPVARAARGVRAAWREIPAPDSEDVRIRLRIVAQTPSLRSSLAAGTAASTEAITEALVAGGTERRDAAVAAGAVMGALNAALLEWSLTEDGGLGDAIESALDLLENRHG</sequence>
<evidence type="ECO:0000256" key="2">
    <source>
        <dbReference type="ARBA" id="ARBA00023125"/>
    </source>
</evidence>
<dbReference type="PANTHER" id="PTHR30055">
    <property type="entry name" value="HTH-TYPE TRANSCRIPTIONAL REGULATOR RUTR"/>
    <property type="match status" value="1"/>
</dbReference>
<evidence type="ECO:0000313" key="6">
    <source>
        <dbReference type="EMBL" id="GAA1619575.1"/>
    </source>
</evidence>
<accession>A0ABP4QWN1</accession>
<dbReference type="InterPro" id="IPR001647">
    <property type="entry name" value="HTH_TetR"/>
</dbReference>
<dbReference type="InterPro" id="IPR050109">
    <property type="entry name" value="HTH-type_TetR-like_transc_reg"/>
</dbReference>
<dbReference type="PROSITE" id="PS50977">
    <property type="entry name" value="HTH_TETR_2"/>
    <property type="match status" value="1"/>
</dbReference>
<protein>
    <submittedName>
        <fullName evidence="6">TetR/AcrR family transcriptional regulator</fullName>
    </submittedName>
</protein>
<dbReference type="Proteomes" id="UP001500393">
    <property type="component" value="Unassembled WGS sequence"/>
</dbReference>
<dbReference type="Pfam" id="PF17754">
    <property type="entry name" value="TetR_C_14"/>
    <property type="match status" value="1"/>
</dbReference>
<dbReference type="PANTHER" id="PTHR30055:SF234">
    <property type="entry name" value="HTH-TYPE TRANSCRIPTIONAL REGULATOR BETI"/>
    <property type="match status" value="1"/>
</dbReference>
<keyword evidence="7" id="KW-1185">Reference proteome</keyword>
<evidence type="ECO:0000256" key="4">
    <source>
        <dbReference type="PROSITE-ProRule" id="PRU00335"/>
    </source>
</evidence>
<name>A0ABP4QWN1_9ACTN</name>
<keyword evidence="1" id="KW-0805">Transcription regulation</keyword>
<proteinExistence type="predicted"/>
<dbReference type="InterPro" id="IPR009057">
    <property type="entry name" value="Homeodomain-like_sf"/>
</dbReference>
<dbReference type="PRINTS" id="PR00455">
    <property type="entry name" value="HTHTETR"/>
</dbReference>
<organism evidence="6 7">
    <name type="scientific">Kribbella sancticallisti</name>
    <dbReference type="NCBI Taxonomy" id="460087"/>
    <lineage>
        <taxon>Bacteria</taxon>
        <taxon>Bacillati</taxon>
        <taxon>Actinomycetota</taxon>
        <taxon>Actinomycetes</taxon>
        <taxon>Propionibacteriales</taxon>
        <taxon>Kribbellaceae</taxon>
        <taxon>Kribbella</taxon>
    </lineage>
</organism>
<reference evidence="7" key="1">
    <citation type="journal article" date="2019" name="Int. J. Syst. Evol. Microbiol.">
        <title>The Global Catalogue of Microorganisms (GCM) 10K type strain sequencing project: providing services to taxonomists for standard genome sequencing and annotation.</title>
        <authorList>
            <consortium name="The Broad Institute Genomics Platform"/>
            <consortium name="The Broad Institute Genome Sequencing Center for Infectious Disease"/>
            <person name="Wu L."/>
            <person name="Ma J."/>
        </authorList>
    </citation>
    <scope>NUCLEOTIDE SEQUENCE [LARGE SCALE GENOMIC DNA]</scope>
    <source>
        <strain evidence="7">JCM 14969</strain>
    </source>
</reference>
<dbReference type="EMBL" id="BAAAOS010000070">
    <property type="protein sequence ID" value="GAA1619575.1"/>
    <property type="molecule type" value="Genomic_DNA"/>
</dbReference>
<dbReference type="Pfam" id="PF00440">
    <property type="entry name" value="TetR_N"/>
    <property type="match status" value="1"/>
</dbReference>
<gene>
    <name evidence="6" type="ORF">GCM10009789_86610</name>
</gene>
<keyword evidence="3" id="KW-0804">Transcription</keyword>
<keyword evidence="2 4" id="KW-0238">DNA-binding</keyword>
<evidence type="ECO:0000313" key="7">
    <source>
        <dbReference type="Proteomes" id="UP001500393"/>
    </source>
</evidence>
<dbReference type="SUPFAM" id="SSF46689">
    <property type="entry name" value="Homeodomain-like"/>
    <property type="match status" value="1"/>
</dbReference>
<comment type="caution">
    <text evidence="6">The sequence shown here is derived from an EMBL/GenBank/DDBJ whole genome shotgun (WGS) entry which is preliminary data.</text>
</comment>
<feature type="domain" description="HTH tetR-type" evidence="5">
    <location>
        <begin position="12"/>
        <end position="72"/>
    </location>
</feature>